<reference evidence="2 3" key="1">
    <citation type="submission" date="2017-07" db="EMBL/GenBank/DDBJ databases">
        <title>Genome Sequence of Arenibacter algicola Strain SMS7 Isolated from a culture of the Diatom Skeletonema marinoi.</title>
        <authorList>
            <person name="Topel M."/>
            <person name="Pinder M.I.M."/>
            <person name="Johansson O.N."/>
            <person name="Kourtchenko O."/>
            <person name="Godhe A."/>
            <person name="Clarke A.K."/>
        </authorList>
    </citation>
    <scope>NUCLEOTIDE SEQUENCE [LARGE SCALE GENOMIC DNA]</scope>
    <source>
        <strain evidence="2 3">SMS7</strain>
    </source>
</reference>
<protein>
    <submittedName>
        <fullName evidence="2">Membrane protein</fullName>
    </submittedName>
</protein>
<gene>
    <name evidence="2" type="ORF">AREALGSMS7_03071</name>
</gene>
<dbReference type="PANTHER" id="PTHR34989">
    <property type="entry name" value="PROTEIN HDED"/>
    <property type="match status" value="1"/>
</dbReference>
<dbReference type="GO" id="GO:0005886">
    <property type="term" value="C:plasma membrane"/>
    <property type="evidence" value="ECO:0007669"/>
    <property type="project" value="TreeGrafter"/>
</dbReference>
<dbReference type="EMBL" id="CP022515">
    <property type="protein sequence ID" value="ASO06502.1"/>
    <property type="molecule type" value="Genomic_DNA"/>
</dbReference>
<dbReference type="AlphaFoldDB" id="A0A221UYU3"/>
<keyword evidence="1" id="KW-1133">Transmembrane helix</keyword>
<feature type="transmembrane region" description="Helical" evidence="1">
    <location>
        <begin position="73"/>
        <end position="92"/>
    </location>
</feature>
<dbReference type="InterPro" id="IPR052712">
    <property type="entry name" value="Acid_resist_chaperone_HdeD"/>
</dbReference>
<keyword evidence="1" id="KW-0472">Membrane</keyword>
<dbReference type="InterPro" id="IPR005325">
    <property type="entry name" value="DUF308_memb"/>
</dbReference>
<dbReference type="KEGG" id="aalg:AREALGSMS7_03071"/>
<keyword evidence="1" id="KW-0812">Transmembrane</keyword>
<dbReference type="Pfam" id="PF03729">
    <property type="entry name" value="DUF308"/>
    <property type="match status" value="1"/>
</dbReference>
<accession>A0A221UYU3</accession>
<evidence type="ECO:0000256" key="1">
    <source>
        <dbReference type="SAM" id="Phobius"/>
    </source>
</evidence>
<feature type="transmembrane region" description="Helical" evidence="1">
    <location>
        <begin position="158"/>
        <end position="182"/>
    </location>
</feature>
<organism evidence="2 3">
    <name type="scientific">Arenibacter algicola</name>
    <dbReference type="NCBI Taxonomy" id="616991"/>
    <lineage>
        <taxon>Bacteria</taxon>
        <taxon>Pseudomonadati</taxon>
        <taxon>Bacteroidota</taxon>
        <taxon>Flavobacteriia</taxon>
        <taxon>Flavobacteriales</taxon>
        <taxon>Flavobacteriaceae</taxon>
        <taxon>Arenibacter</taxon>
    </lineage>
</organism>
<dbReference type="RefSeq" id="WP_093978979.1">
    <property type="nucleotide sequence ID" value="NZ_CP022515.1"/>
</dbReference>
<evidence type="ECO:0000313" key="2">
    <source>
        <dbReference type="EMBL" id="ASO06502.1"/>
    </source>
</evidence>
<proteinExistence type="predicted"/>
<dbReference type="Proteomes" id="UP000204551">
    <property type="component" value="Chromosome"/>
</dbReference>
<name>A0A221UYU3_9FLAO</name>
<sequence>MKDLVYSTVMPLAKKWWVNLLLGLLFVSLGIWVFITPLTSYVSLTIFFSLALATAGAFEIFAAIFYRKGIKNWRRYLTGGVIDLVVGGYLLFSPLITIAVLPYILAFWMLYKGVMIIGISSKLNSRNYSSWVLTLAYGLTIMVYAFLIMIYPNFGGMSIVYAMALAFVTLGMFNISSAYHFYKMVNGKLRLRIN</sequence>
<dbReference type="PANTHER" id="PTHR34989:SF1">
    <property type="entry name" value="PROTEIN HDED"/>
    <property type="match status" value="1"/>
</dbReference>
<feature type="transmembrane region" description="Helical" evidence="1">
    <location>
        <begin position="98"/>
        <end position="119"/>
    </location>
</feature>
<feature type="transmembrane region" description="Helical" evidence="1">
    <location>
        <begin position="16"/>
        <end position="35"/>
    </location>
</feature>
<evidence type="ECO:0000313" key="3">
    <source>
        <dbReference type="Proteomes" id="UP000204551"/>
    </source>
</evidence>
<feature type="transmembrane region" description="Helical" evidence="1">
    <location>
        <begin position="131"/>
        <end position="152"/>
    </location>
</feature>
<feature type="transmembrane region" description="Helical" evidence="1">
    <location>
        <begin position="41"/>
        <end position="66"/>
    </location>
</feature>